<dbReference type="Proteomes" id="UP000001940">
    <property type="component" value="Chromosome X"/>
</dbReference>
<dbReference type="EMBL" id="BX284606">
    <property type="protein sequence ID" value="VVC12365.1"/>
    <property type="molecule type" value="Genomic_DNA"/>
</dbReference>
<name>A0A5E4LWU5_CAEEL</name>
<dbReference type="Gene3D" id="6.10.250.3180">
    <property type="match status" value="1"/>
</dbReference>
<dbReference type="SMR" id="A0A5E4LWU5"/>
<keyword evidence="2" id="KW-1185">Reference proteome</keyword>
<proteinExistence type="predicted"/>
<organism evidence="1 2">
    <name type="scientific">Caenorhabditis elegans</name>
    <dbReference type="NCBI Taxonomy" id="6239"/>
    <lineage>
        <taxon>Eukaryota</taxon>
        <taxon>Metazoa</taxon>
        <taxon>Ecdysozoa</taxon>
        <taxon>Nematoda</taxon>
        <taxon>Chromadorea</taxon>
        <taxon>Rhabditida</taxon>
        <taxon>Rhabditina</taxon>
        <taxon>Rhabditomorpha</taxon>
        <taxon>Rhabditoidea</taxon>
        <taxon>Rhabditidae</taxon>
        <taxon>Peloderinae</taxon>
        <taxon>Caenorhabditis</taxon>
    </lineage>
</organism>
<sequence>MGTELKIDEKKFDRYIEYLTAGYKLTKALKWFSMQTAHMDLVQKENLLNYANHYVQSNMEEVRKYSMRILINHDAQRVEDIINTNAEESQKYDAIELVEDSRKNKLQDFVSGDLPADLNRMLPNYDSFQSLPILSGGGVVNSSSHCQQNNDLEDMLKRKRTNCMIYAGKAKSQPTKILVQTIDKSFEVANVNSSLVFGNNRFEKLDSKLNNLSFYELRFHIDSNPQFANTADELFKKFVFKEFLNKLRGKPVNKKWRVYLEELKDEENKKAIKLNMLTKRIGGKMEKSVVKKAIQLETPVSSAAKRNFGNLGAPNPRVGKIKSVTPPIFKISKHTGSLKSLKKATPLLAKCKKMCGRK</sequence>
<dbReference type="AGR" id="WB:WBGene00019582"/>
<reference evidence="1 2" key="1">
    <citation type="journal article" date="1998" name="Science">
        <title>Genome sequence of the nematode C. elegans: a platform for investigating biology.</title>
        <authorList>
            <consortium name="The C. elegans sequencing consortium"/>
            <person name="Sulson J.E."/>
            <person name="Waterston R."/>
        </authorList>
    </citation>
    <scope>NUCLEOTIDE SEQUENCE [LARGE SCALE GENOMIC DNA]</scope>
    <source>
        <strain evidence="1 2">Bristol N2</strain>
    </source>
</reference>
<dbReference type="AlphaFoldDB" id="A0A5E4LWU5"/>
<dbReference type="ExpressionAtlas" id="A0A5E4LWU5">
    <property type="expression patterns" value="baseline"/>
</dbReference>
<gene>
    <name evidence="1" type="ORF">CELE_K09F5.1</name>
    <name evidence="1 3" type="ORF">K09F5.1</name>
</gene>
<evidence type="ECO:0000313" key="2">
    <source>
        <dbReference type="Proteomes" id="UP000001940"/>
    </source>
</evidence>
<accession>A0A5E4LWU5</accession>
<evidence type="ECO:0000313" key="1">
    <source>
        <dbReference type="EMBL" id="VVC12365.1"/>
    </source>
</evidence>
<dbReference type="WormBase" id="K09F5.1b">
    <property type="protein sequence ID" value="CE53594"/>
    <property type="gene ID" value="WBGene00019582"/>
</dbReference>
<protein>
    <submittedName>
        <fullName evidence="1">RGS domain-containing protein</fullName>
    </submittedName>
</protein>
<evidence type="ECO:0000313" key="3">
    <source>
        <dbReference type="WormBase" id="K09F5.1b"/>
    </source>
</evidence>